<dbReference type="OrthoDB" id="9784739at2"/>
<dbReference type="EMBL" id="AAOW01000001">
    <property type="protein sequence ID" value="EAR63050.1"/>
    <property type="molecule type" value="Genomic_DNA"/>
</dbReference>
<dbReference type="GO" id="GO:0016020">
    <property type="term" value="C:membrane"/>
    <property type="evidence" value="ECO:0007669"/>
    <property type="project" value="GOC"/>
</dbReference>
<dbReference type="CDD" id="cd03352">
    <property type="entry name" value="LbH_LpxD"/>
    <property type="match status" value="1"/>
</dbReference>
<feature type="domain" description="UDP-3-O-[3-hydroxymyristoyl] glucosamine N-acyltransferase non-repeat region" evidence="8">
    <location>
        <begin position="24"/>
        <end position="91"/>
    </location>
</feature>
<dbReference type="Gene3D" id="1.20.5.170">
    <property type="match status" value="1"/>
</dbReference>
<proteinExistence type="inferred from homology"/>
<evidence type="ECO:0000256" key="1">
    <source>
        <dbReference type="ARBA" id="ARBA00022516"/>
    </source>
</evidence>
<dbReference type="Pfam" id="PF04613">
    <property type="entry name" value="LpxD"/>
    <property type="match status" value="1"/>
</dbReference>
<feature type="active site" description="Proton acceptor" evidence="7">
    <location>
        <position position="241"/>
    </location>
</feature>
<dbReference type="Gene3D" id="2.160.10.10">
    <property type="entry name" value="Hexapeptide repeat proteins"/>
    <property type="match status" value="1"/>
</dbReference>
<evidence type="ECO:0000256" key="4">
    <source>
        <dbReference type="ARBA" id="ARBA00022737"/>
    </source>
</evidence>
<dbReference type="NCBIfam" id="NF002060">
    <property type="entry name" value="PRK00892.1"/>
    <property type="match status" value="1"/>
</dbReference>
<dbReference type="InterPro" id="IPR001451">
    <property type="entry name" value="Hexapep"/>
</dbReference>
<protein>
    <recommendedName>
        <fullName evidence="7">UDP-3-O-acylglucosamine N-acyltransferase</fullName>
        <ecNumber evidence="7">2.3.1.191</ecNumber>
    </recommendedName>
</protein>
<dbReference type="AlphaFoldDB" id="A0A7U8CAE6"/>
<name>A0A7U8CAE6_NEPCE</name>
<dbReference type="Pfam" id="PF00132">
    <property type="entry name" value="Hexapep"/>
    <property type="match status" value="1"/>
</dbReference>
<keyword evidence="10" id="KW-1185">Reference proteome</keyword>
<evidence type="ECO:0000313" key="9">
    <source>
        <dbReference type="EMBL" id="EAR63050.1"/>
    </source>
</evidence>
<dbReference type="NCBIfam" id="TIGR01853">
    <property type="entry name" value="lipid_A_lpxD"/>
    <property type="match status" value="1"/>
</dbReference>
<dbReference type="EC" id="2.3.1.191" evidence="7"/>
<evidence type="ECO:0000256" key="7">
    <source>
        <dbReference type="HAMAP-Rule" id="MF_00523"/>
    </source>
</evidence>
<evidence type="ECO:0000256" key="2">
    <source>
        <dbReference type="ARBA" id="ARBA00022556"/>
    </source>
</evidence>
<dbReference type="PANTHER" id="PTHR43378">
    <property type="entry name" value="UDP-3-O-ACYLGLUCOSAMINE N-ACYLTRANSFERASE"/>
    <property type="match status" value="1"/>
</dbReference>
<evidence type="ECO:0000256" key="5">
    <source>
        <dbReference type="ARBA" id="ARBA00023098"/>
    </source>
</evidence>
<dbReference type="Gene3D" id="3.40.1390.10">
    <property type="entry name" value="MurE/MurF, N-terminal domain"/>
    <property type="match status" value="1"/>
</dbReference>
<reference evidence="9 10" key="1">
    <citation type="submission" date="2006-02" db="EMBL/GenBank/DDBJ databases">
        <authorList>
            <person name="Pinhassi J."/>
            <person name="Pedros-Alio C."/>
            <person name="Ferriera S."/>
            <person name="Johnson J."/>
            <person name="Kravitz S."/>
            <person name="Halpern A."/>
            <person name="Remington K."/>
            <person name="Beeson K."/>
            <person name="Tran B."/>
            <person name="Rogers Y.-H."/>
            <person name="Friedman R."/>
            <person name="Venter J.C."/>
        </authorList>
    </citation>
    <scope>NUCLEOTIDE SEQUENCE [LARGE SCALE GENOMIC DNA]</scope>
    <source>
        <strain evidence="9 10">MED92</strain>
    </source>
</reference>
<keyword evidence="1 7" id="KW-0444">Lipid biosynthesis</keyword>
<comment type="catalytic activity">
    <reaction evidence="7">
        <text>a UDP-3-O-[(3R)-3-hydroxyacyl]-alpha-D-glucosamine + a (3R)-hydroxyacyl-[ACP] = a UDP-2-N,3-O-bis[(3R)-3-hydroxyacyl]-alpha-D-glucosamine + holo-[ACP] + H(+)</text>
        <dbReference type="Rhea" id="RHEA:53836"/>
        <dbReference type="Rhea" id="RHEA-COMP:9685"/>
        <dbReference type="Rhea" id="RHEA-COMP:9945"/>
        <dbReference type="ChEBI" id="CHEBI:15378"/>
        <dbReference type="ChEBI" id="CHEBI:64479"/>
        <dbReference type="ChEBI" id="CHEBI:78827"/>
        <dbReference type="ChEBI" id="CHEBI:137740"/>
        <dbReference type="ChEBI" id="CHEBI:137748"/>
        <dbReference type="EC" id="2.3.1.191"/>
    </reaction>
</comment>
<evidence type="ECO:0000256" key="6">
    <source>
        <dbReference type="ARBA" id="ARBA00023315"/>
    </source>
</evidence>
<gene>
    <name evidence="7 9" type="primary">lpxD</name>
    <name evidence="9" type="ORF">MED92_08021</name>
</gene>
<evidence type="ECO:0000259" key="8">
    <source>
        <dbReference type="Pfam" id="PF04613"/>
    </source>
</evidence>
<evidence type="ECO:0000313" key="10">
    <source>
        <dbReference type="Proteomes" id="UP000002171"/>
    </source>
</evidence>
<dbReference type="GO" id="GO:0103118">
    <property type="term" value="F:UDP-3-O-[(3R)-3-hydroxyacyl]-glucosamine N-acyltransferase activity"/>
    <property type="evidence" value="ECO:0007669"/>
    <property type="project" value="UniProtKB-EC"/>
</dbReference>
<dbReference type="PANTHER" id="PTHR43378:SF2">
    <property type="entry name" value="UDP-3-O-ACYLGLUCOSAMINE N-ACYLTRANSFERASE 1, MITOCHONDRIAL-RELATED"/>
    <property type="match status" value="1"/>
</dbReference>
<comment type="subunit">
    <text evidence="7">Homotrimer.</text>
</comment>
<dbReference type="GO" id="GO:0009245">
    <property type="term" value="P:lipid A biosynthetic process"/>
    <property type="evidence" value="ECO:0007669"/>
    <property type="project" value="UniProtKB-UniRule"/>
</dbReference>
<dbReference type="HAMAP" id="MF_00523">
    <property type="entry name" value="LpxD"/>
    <property type="match status" value="1"/>
</dbReference>
<comment type="function">
    <text evidence="7">Catalyzes the N-acylation of UDP-3-O-acylglucosamine using 3-hydroxyacyl-ACP as the acyl donor. Is involved in the biosynthesis of lipid A, a phosphorylated glycolipid that anchors the lipopolysaccharide to the outer membrane of the cell.</text>
</comment>
<dbReference type="UniPathway" id="UPA00973"/>
<dbReference type="RefSeq" id="WP_007022068.1">
    <property type="nucleotide sequence ID" value="NZ_CH724126.1"/>
</dbReference>
<dbReference type="InterPro" id="IPR011004">
    <property type="entry name" value="Trimer_LpxA-like_sf"/>
</dbReference>
<keyword evidence="5 7" id="KW-0443">Lipid metabolism</keyword>
<keyword evidence="6 7" id="KW-0012">Acyltransferase</keyword>
<organism evidence="9 10">
    <name type="scientific">Neptuniibacter caesariensis</name>
    <dbReference type="NCBI Taxonomy" id="207954"/>
    <lineage>
        <taxon>Bacteria</taxon>
        <taxon>Pseudomonadati</taxon>
        <taxon>Pseudomonadota</taxon>
        <taxon>Gammaproteobacteria</taxon>
        <taxon>Oceanospirillales</taxon>
        <taxon>Oceanospirillaceae</taxon>
        <taxon>Neptuniibacter</taxon>
    </lineage>
</organism>
<accession>A0A7U8CAE6</accession>
<dbReference type="InterPro" id="IPR020573">
    <property type="entry name" value="UDP_GlcNAc_AcTrfase_non-rep"/>
</dbReference>
<dbReference type="GO" id="GO:0016410">
    <property type="term" value="F:N-acyltransferase activity"/>
    <property type="evidence" value="ECO:0007669"/>
    <property type="project" value="InterPro"/>
</dbReference>
<dbReference type="Proteomes" id="UP000002171">
    <property type="component" value="Unassembled WGS sequence"/>
</dbReference>
<comment type="caution">
    <text evidence="9">The sequence shown here is derived from an EMBL/GenBank/DDBJ whole genome shotgun (WGS) entry which is preliminary data.</text>
</comment>
<keyword evidence="4 7" id="KW-0677">Repeat</keyword>
<keyword evidence="2 7" id="KW-0441">Lipid A biosynthesis</keyword>
<evidence type="ECO:0000256" key="3">
    <source>
        <dbReference type="ARBA" id="ARBA00022679"/>
    </source>
</evidence>
<dbReference type="InterPro" id="IPR007691">
    <property type="entry name" value="LpxD"/>
</dbReference>
<comment type="similarity">
    <text evidence="7">Belongs to the transferase hexapeptide repeat family. LpxD subfamily.</text>
</comment>
<comment type="pathway">
    <text evidence="7">Bacterial outer membrane biogenesis; LPS lipid A biosynthesis.</text>
</comment>
<dbReference type="SUPFAM" id="SSF51161">
    <property type="entry name" value="Trimeric LpxA-like enzymes"/>
    <property type="match status" value="1"/>
</dbReference>
<sequence length="342" mass="36038">MTQAGFTLQEISEFLSAELIGNPDCKVESIATLQNASKEQIAFVSNTKYQRYLAESQAAAIIMTRELAEGFVGNVIVMDDPYLGYAKLSRLFERKRESAGSIHVNAVIHPTAKISDGVTLAAGVVIGADTEIMADVIIGENTVVGQGCSVGKGSIIKPNVTLYDDVSIGSDSLIHSGAVLGSDGFGFANDGEKWVKIAQLGGVRIGSNVEIGACTTIDRGALENTVISDGVILDNQIQIAHNVKIGKNTAIAGCTAVAGSTKIGDRCTIAGACGITGHLDIADGTHITAMTLVSKSIDKPGAFSSGTGMMPHKQWKKNVVRFKQLDDIARRLKSIEEKISKD</sequence>
<keyword evidence="3 7" id="KW-0808">Transferase</keyword>